<proteinExistence type="predicted"/>
<dbReference type="Proteomes" id="UP000607653">
    <property type="component" value="Unassembled WGS sequence"/>
</dbReference>
<feature type="signal peptide" evidence="1">
    <location>
        <begin position="1"/>
        <end position="23"/>
    </location>
</feature>
<comment type="caution">
    <text evidence="2">The sequence shown here is derived from an EMBL/GenBank/DDBJ whole genome shotgun (WGS) entry which is preliminary data.</text>
</comment>
<protein>
    <submittedName>
        <fullName evidence="2">Uncharacterized protein</fullName>
    </submittedName>
</protein>
<dbReference type="AlphaFoldDB" id="A0A822YUJ5"/>
<keyword evidence="1" id="KW-0732">Signal</keyword>
<accession>A0A822YUJ5</accession>
<feature type="chain" id="PRO_5032652306" evidence="1">
    <location>
        <begin position="24"/>
        <end position="119"/>
    </location>
</feature>
<evidence type="ECO:0000256" key="1">
    <source>
        <dbReference type="SAM" id="SignalP"/>
    </source>
</evidence>
<reference evidence="2 3" key="1">
    <citation type="journal article" date="2020" name="Mol. Biol. Evol.">
        <title>Distinct Expression and Methylation Patterns for Genes with Different Fates following a Single Whole-Genome Duplication in Flowering Plants.</title>
        <authorList>
            <person name="Shi T."/>
            <person name="Rahmani R.S."/>
            <person name="Gugger P.F."/>
            <person name="Wang M."/>
            <person name="Li H."/>
            <person name="Zhang Y."/>
            <person name="Li Z."/>
            <person name="Wang Q."/>
            <person name="Van de Peer Y."/>
            <person name="Marchal K."/>
            <person name="Chen J."/>
        </authorList>
    </citation>
    <scope>NUCLEOTIDE SEQUENCE [LARGE SCALE GENOMIC DNA]</scope>
    <source>
        <tissue evidence="2">Leaf</tissue>
    </source>
</reference>
<gene>
    <name evidence="2" type="ORF">HUJ06_005405</name>
</gene>
<keyword evidence="3" id="KW-1185">Reference proteome</keyword>
<sequence>MACVLASLLLFAYLLLLPGLSSSHPLCTDSKAPVTPKTPLAFCPYSGNVCCDSAKDLELQKQFQAMNISDPACSSILKSIVCSVSPNYYAIRLYRLLSFTLGLFGYRKKKKQFILFVFG</sequence>
<dbReference type="EMBL" id="DUZY01000004">
    <property type="protein sequence ID" value="DAD34765.1"/>
    <property type="molecule type" value="Genomic_DNA"/>
</dbReference>
<name>A0A822YUJ5_NELNU</name>
<evidence type="ECO:0000313" key="3">
    <source>
        <dbReference type="Proteomes" id="UP000607653"/>
    </source>
</evidence>
<evidence type="ECO:0000313" key="2">
    <source>
        <dbReference type="EMBL" id="DAD34765.1"/>
    </source>
</evidence>
<organism evidence="2 3">
    <name type="scientific">Nelumbo nucifera</name>
    <name type="common">Sacred lotus</name>
    <dbReference type="NCBI Taxonomy" id="4432"/>
    <lineage>
        <taxon>Eukaryota</taxon>
        <taxon>Viridiplantae</taxon>
        <taxon>Streptophyta</taxon>
        <taxon>Embryophyta</taxon>
        <taxon>Tracheophyta</taxon>
        <taxon>Spermatophyta</taxon>
        <taxon>Magnoliopsida</taxon>
        <taxon>Proteales</taxon>
        <taxon>Nelumbonaceae</taxon>
        <taxon>Nelumbo</taxon>
    </lineage>
</organism>